<dbReference type="Pfam" id="PF00226">
    <property type="entry name" value="DnaJ"/>
    <property type="match status" value="1"/>
</dbReference>
<evidence type="ECO:0000313" key="5">
    <source>
        <dbReference type="Proteomes" id="UP000500857"/>
    </source>
</evidence>
<dbReference type="InterPro" id="IPR050817">
    <property type="entry name" value="DjlA_DnaK_co-chaperone"/>
</dbReference>
<dbReference type="InterPro" id="IPR036869">
    <property type="entry name" value="J_dom_sf"/>
</dbReference>
<dbReference type="SUPFAM" id="SSF46565">
    <property type="entry name" value="Chaperone J-domain"/>
    <property type="match status" value="1"/>
</dbReference>
<keyword evidence="2" id="KW-1133">Transmembrane helix</keyword>
<dbReference type="Gene3D" id="1.10.287.110">
    <property type="entry name" value="DnaJ domain"/>
    <property type="match status" value="1"/>
</dbReference>
<dbReference type="PROSITE" id="PS00636">
    <property type="entry name" value="DNAJ_1"/>
    <property type="match status" value="1"/>
</dbReference>
<evidence type="ECO:0000313" key="4">
    <source>
        <dbReference type="EMBL" id="QIZ73644.1"/>
    </source>
</evidence>
<dbReference type="PROSITE" id="PS50076">
    <property type="entry name" value="DNAJ_2"/>
    <property type="match status" value="1"/>
</dbReference>
<dbReference type="KEGG" id="oxy:HCG48_07320"/>
<dbReference type="InterPro" id="IPR001623">
    <property type="entry name" value="DnaJ_domain"/>
</dbReference>
<keyword evidence="2" id="KW-0472">Membrane</keyword>
<evidence type="ECO:0000256" key="2">
    <source>
        <dbReference type="SAM" id="Phobius"/>
    </source>
</evidence>
<dbReference type="AlphaFoldDB" id="A0A6H1U473"/>
<dbReference type="PRINTS" id="PR00625">
    <property type="entry name" value="JDOMAIN"/>
</dbReference>
<evidence type="ECO:0000259" key="3">
    <source>
        <dbReference type="PROSITE" id="PS50076"/>
    </source>
</evidence>
<keyword evidence="2" id="KW-0812">Transmembrane</keyword>
<dbReference type="CDD" id="cd06257">
    <property type="entry name" value="DnaJ"/>
    <property type="match status" value="1"/>
</dbReference>
<protein>
    <submittedName>
        <fullName evidence="4">J domain-containing protein</fullName>
    </submittedName>
</protein>
<name>A0A6H1U473_9CYAN</name>
<feature type="region of interest" description="Disordered" evidence="1">
    <location>
        <begin position="175"/>
        <end position="196"/>
    </location>
</feature>
<reference evidence="4 5" key="1">
    <citation type="submission" date="2020-04" db="EMBL/GenBank/DDBJ databases">
        <authorList>
            <person name="Basu S."/>
            <person name="Maruthanayagam V."/>
            <person name="Chakraborty S."/>
            <person name="Pramanik A."/>
            <person name="Mukherjee J."/>
            <person name="Brink B."/>
        </authorList>
    </citation>
    <scope>NUCLEOTIDE SEQUENCE [LARGE SCALE GENOMIC DNA]</scope>
    <source>
        <strain evidence="4 5">AP17</strain>
    </source>
</reference>
<feature type="domain" description="J" evidence="3">
    <location>
        <begin position="24"/>
        <end position="90"/>
    </location>
</feature>
<feature type="transmembrane region" description="Helical" evidence="2">
    <location>
        <begin position="137"/>
        <end position="159"/>
    </location>
</feature>
<feature type="compositionally biased region" description="Basic and acidic residues" evidence="1">
    <location>
        <begin position="106"/>
        <end position="119"/>
    </location>
</feature>
<organism evidence="4 5">
    <name type="scientific">Oxynema aestuarii AP17</name>
    <dbReference type="NCBI Taxonomy" id="2064643"/>
    <lineage>
        <taxon>Bacteria</taxon>
        <taxon>Bacillati</taxon>
        <taxon>Cyanobacteriota</taxon>
        <taxon>Cyanophyceae</taxon>
        <taxon>Oscillatoriophycideae</taxon>
        <taxon>Oscillatoriales</taxon>
        <taxon>Oscillatoriaceae</taxon>
        <taxon>Oxynema</taxon>
        <taxon>Oxynema aestuarii</taxon>
    </lineage>
</organism>
<dbReference type="SMART" id="SM00271">
    <property type="entry name" value="DnaJ"/>
    <property type="match status" value="1"/>
</dbReference>
<sequence>MTHNWANRQQQQAKRAVHSFGSDNYYHLLGLTSSASASDIRRAYRELSKRYHPDTSELPIEIAKEKFQKVKEAYATLNDPQQRGIYDRQLQARHWQQLYRPPVSRDWGRSHGGGGDRPRPSSAYLDPTDRPLSAGELFALFILGITFLGCLLLAIAIGLTRGEIALEPTSAPTAIEHSIERGSSSDPAIARSRPSP</sequence>
<evidence type="ECO:0000256" key="1">
    <source>
        <dbReference type="SAM" id="MobiDB-lite"/>
    </source>
</evidence>
<keyword evidence="5" id="KW-1185">Reference proteome</keyword>
<accession>A0A6H1U473</accession>
<proteinExistence type="predicted"/>
<dbReference type="EMBL" id="CP051167">
    <property type="protein sequence ID" value="QIZ73644.1"/>
    <property type="molecule type" value="Genomic_DNA"/>
</dbReference>
<feature type="region of interest" description="Disordered" evidence="1">
    <location>
        <begin position="103"/>
        <end position="127"/>
    </location>
</feature>
<dbReference type="PANTHER" id="PTHR24074">
    <property type="entry name" value="CO-CHAPERONE PROTEIN DJLA"/>
    <property type="match status" value="1"/>
</dbReference>
<dbReference type="InterPro" id="IPR018253">
    <property type="entry name" value="DnaJ_domain_CS"/>
</dbReference>
<dbReference type="Proteomes" id="UP000500857">
    <property type="component" value="Chromosome"/>
</dbReference>
<gene>
    <name evidence="4" type="ORF">HCG48_07320</name>
</gene>